<name>A0A811VBS8_CERCA</name>
<feature type="compositionally biased region" description="Pro residues" evidence="1">
    <location>
        <begin position="406"/>
        <end position="415"/>
    </location>
</feature>
<reference evidence="2" key="1">
    <citation type="submission" date="2020-11" db="EMBL/GenBank/DDBJ databases">
        <authorList>
            <person name="Whitehead M."/>
        </authorList>
    </citation>
    <scope>NUCLEOTIDE SEQUENCE</scope>
    <source>
        <strain evidence="2">EGII</strain>
    </source>
</reference>
<proteinExistence type="predicted"/>
<evidence type="ECO:0000313" key="2">
    <source>
        <dbReference type="EMBL" id="CAD7012697.1"/>
    </source>
</evidence>
<sequence length="584" mass="63302">MLRCIRFGEVLLDETFRTFLICNQCQMEFVEVPEFRVHLATTSCGQRLFKDDVIGLKFGAAQVTRASKEKTYLLYNPEDVQLATAETLIGNETTTDGGDDSYLDLIKIEEELLDPRWYTDIAATQTNVSNAQAAASCSSSGNANKPMEYKMLVEAVGPYVQFKTNAGKKKSHNIVVKRFPKKVENYTADTVVGKNPVLQTTHEQANEQIPERNLNPAVKRKLELPQKQVTFNENANVKYVLNGNLCPDVNSENDEIITGDHGAVLKRRKTINIPTDQVSIQSKSAGQTIRRSSDVPKRTTGQVINAAGTKMNTKPGALSDGTKLKTIPATKVRPAATAAKPEVKAHPTNLFPNPLATQKPTDGNKNKGTNTNLMVKNPATYAKLNSNGNKSEKSPTNRIPAINKVAPPPPPPPESKPQQRNVATTAITKIQPQIVAPAKQITPPALAPLSTNKITNPAAIVAAKLGAQNANQQTNDILNKLQTRGLQVKRTQPPCVATANASITAGQQNKTMELLQKLQSKGMKVKILNGKEAACATGATVTHLNTSIKLPAMGTNVGNVALAIGKQQQNKTILNNKLIIKKVK</sequence>
<evidence type="ECO:0000256" key="1">
    <source>
        <dbReference type="SAM" id="MobiDB-lite"/>
    </source>
</evidence>
<protein>
    <submittedName>
        <fullName evidence="2">(Mediterranean fruit fly) hypothetical protein</fullName>
    </submittedName>
</protein>
<gene>
    <name evidence="2" type="ORF">CCAP1982_LOCUS20804</name>
</gene>
<comment type="caution">
    <text evidence="2">The sequence shown here is derived from an EMBL/GenBank/DDBJ whole genome shotgun (WGS) entry which is preliminary data.</text>
</comment>
<dbReference type="AlphaFoldDB" id="A0A811VBS8"/>
<dbReference type="EMBL" id="CAJHJT010000056">
    <property type="protein sequence ID" value="CAD7012697.1"/>
    <property type="molecule type" value="Genomic_DNA"/>
</dbReference>
<accession>A0A811VBS8</accession>
<organism evidence="2 3">
    <name type="scientific">Ceratitis capitata</name>
    <name type="common">Mediterranean fruit fly</name>
    <name type="synonym">Tephritis capitata</name>
    <dbReference type="NCBI Taxonomy" id="7213"/>
    <lineage>
        <taxon>Eukaryota</taxon>
        <taxon>Metazoa</taxon>
        <taxon>Ecdysozoa</taxon>
        <taxon>Arthropoda</taxon>
        <taxon>Hexapoda</taxon>
        <taxon>Insecta</taxon>
        <taxon>Pterygota</taxon>
        <taxon>Neoptera</taxon>
        <taxon>Endopterygota</taxon>
        <taxon>Diptera</taxon>
        <taxon>Brachycera</taxon>
        <taxon>Muscomorpha</taxon>
        <taxon>Tephritoidea</taxon>
        <taxon>Tephritidae</taxon>
        <taxon>Ceratitis</taxon>
        <taxon>Ceratitis</taxon>
    </lineage>
</organism>
<feature type="region of interest" description="Disordered" evidence="1">
    <location>
        <begin position="333"/>
        <end position="421"/>
    </location>
</feature>
<dbReference type="OrthoDB" id="7865954at2759"/>
<evidence type="ECO:0000313" key="3">
    <source>
        <dbReference type="Proteomes" id="UP000606786"/>
    </source>
</evidence>
<dbReference type="Proteomes" id="UP000606786">
    <property type="component" value="Unassembled WGS sequence"/>
</dbReference>
<keyword evidence="3" id="KW-1185">Reference proteome</keyword>